<dbReference type="GO" id="GO:0043409">
    <property type="term" value="P:negative regulation of MAPK cascade"/>
    <property type="evidence" value="ECO:0007669"/>
    <property type="project" value="TreeGrafter"/>
</dbReference>
<dbReference type="InterPro" id="IPR000387">
    <property type="entry name" value="Tyr_Pase_dom"/>
</dbReference>
<evidence type="ECO:0000256" key="1">
    <source>
        <dbReference type="ARBA" id="ARBA00008601"/>
    </source>
</evidence>
<dbReference type="Proteomes" id="UP000245910">
    <property type="component" value="Chromosome IIII"/>
</dbReference>
<dbReference type="EMBL" id="LN649232">
    <property type="protein sequence ID" value="CEI39042.1"/>
    <property type="molecule type" value="Genomic_DNA"/>
</dbReference>
<feature type="domain" description="Tyrosine specific protein phosphatases" evidence="7">
    <location>
        <begin position="439"/>
        <end position="490"/>
    </location>
</feature>
<evidence type="ECO:0000313" key="9">
    <source>
        <dbReference type="Proteomes" id="UP000245910"/>
    </source>
</evidence>
<feature type="compositionally biased region" description="Pro residues" evidence="5">
    <location>
        <begin position="585"/>
        <end position="596"/>
    </location>
</feature>
<feature type="compositionally biased region" description="Polar residues" evidence="5">
    <location>
        <begin position="569"/>
        <end position="584"/>
    </location>
</feature>
<sequence length="796" mass="86930">MPSVTDRRVYEDQIPPFMTVFDLDAETMADQDTVTLMDTKFVDMDTKRPGMMGASHQHGLAPSMMPVDSIHKHHDSTSTQTSESADSSPTTTLSTTDSSPLSDASPSSSPDSPMNLIPLNNFPATSFGTLGVNNMSMNYNTNSSTMLSEPPRLQRPMTSPSPRRGRNMKGLSIQPPFAVSTATANISLVSEPASPSFIKPTIPAMRRKPSQLSLNTNTSDLNHKTTLEVPPSPAMPMLQRRALKHSCSSPHMSSGLKSATFGPPGGMTFPKVLERNESGLSEVLRPSKSTLKPTTIHSAITEEDSPIRTQMAFRDDDPYRDNENNEDMKTPGYPDGPIAIYGDNIFLYSEPTADEAARFDVVINCAREVSNPFEINRAKRRPMSIAEPDTAVSTASFMTAWEFPQGEDSVETPTTPKALQFKEPEYIHIPWDHNTDITPDLMNLCNVIDDRTKAGKRVLIHCQQGASRSASLIIAYGLFQRPELTVNDAYYAAQAKSQWISPNMKLMYSLQDFQKEVSTKRTAQPSNRPRPGRKPSKHRLTLSANAIDIGPKEPQTAPLPSQGEDVKDSNLSSSPTRLRGNSTPGPRPVSPGPASAPPTCTWKDEIEQRPSDKLNPFKLGDLPKRPVSNHGEAPLPTLAPPTLALPTLAPSTLAPSPMMDSTMKPPPSPGFPSQASFGFQSMTFPRFNPAPPEMKFNDSPFQRTIALPGSYPEDDALLSPRAETMTNNPLHDVHEVAGMRFVESPPTPGQGLFSPRAGMFPRDPFSTFGRPPVVADPRSPPTKGEAPIIRSIDDLL</sequence>
<dbReference type="GO" id="GO:0017017">
    <property type="term" value="F:MAP kinase tyrosine/serine/threonine phosphatase activity"/>
    <property type="evidence" value="ECO:0007669"/>
    <property type="project" value="TreeGrafter"/>
</dbReference>
<keyword evidence="3" id="KW-0378">Hydrolase</keyword>
<feature type="region of interest" description="Disordered" evidence="5">
    <location>
        <begin position="516"/>
        <end position="642"/>
    </location>
</feature>
<dbReference type="Pfam" id="PF00782">
    <property type="entry name" value="DSPc"/>
    <property type="match status" value="1"/>
</dbReference>
<dbReference type="InterPro" id="IPR000340">
    <property type="entry name" value="Dual-sp_phosphatase_cat-dom"/>
</dbReference>
<feature type="compositionally biased region" description="Basic residues" evidence="5">
    <location>
        <begin position="530"/>
        <end position="540"/>
    </location>
</feature>
<dbReference type="EC" id="3.1.3.48" evidence="2"/>
<dbReference type="Gene3D" id="3.90.190.10">
    <property type="entry name" value="Protein tyrosine phosphatase superfamily"/>
    <property type="match status" value="1"/>
</dbReference>
<accession>A0A2L2TC01</accession>
<name>A0A2L2TC01_9HYPO</name>
<keyword evidence="9" id="KW-1185">Reference proteome</keyword>
<dbReference type="PROSITE" id="PS50056">
    <property type="entry name" value="TYR_PHOSPHATASE_2"/>
    <property type="match status" value="1"/>
</dbReference>
<evidence type="ECO:0000256" key="2">
    <source>
        <dbReference type="ARBA" id="ARBA00013064"/>
    </source>
</evidence>
<dbReference type="PANTHER" id="PTHR10159">
    <property type="entry name" value="DUAL SPECIFICITY PROTEIN PHOSPHATASE"/>
    <property type="match status" value="1"/>
</dbReference>
<reference evidence="9" key="1">
    <citation type="submission" date="2014-10" db="EMBL/GenBank/DDBJ databases">
        <authorList>
            <person name="King R."/>
        </authorList>
    </citation>
    <scope>NUCLEOTIDE SEQUENCE [LARGE SCALE GENOMIC DNA]</scope>
    <source>
        <strain evidence="9">A3/5</strain>
    </source>
</reference>
<dbReference type="GO" id="GO:0005829">
    <property type="term" value="C:cytosol"/>
    <property type="evidence" value="ECO:0007669"/>
    <property type="project" value="TreeGrafter"/>
</dbReference>
<dbReference type="GO" id="GO:0008330">
    <property type="term" value="F:protein tyrosine/threonine phosphatase activity"/>
    <property type="evidence" value="ECO:0007669"/>
    <property type="project" value="TreeGrafter"/>
</dbReference>
<dbReference type="InterPro" id="IPR016130">
    <property type="entry name" value="Tyr_Pase_AS"/>
</dbReference>
<feature type="region of interest" description="Disordered" evidence="5">
    <location>
        <begin position="315"/>
        <end position="335"/>
    </location>
</feature>
<evidence type="ECO:0000256" key="3">
    <source>
        <dbReference type="ARBA" id="ARBA00022801"/>
    </source>
</evidence>
<keyword evidence="4" id="KW-0904">Protein phosphatase</keyword>
<dbReference type="SUPFAM" id="SSF52799">
    <property type="entry name" value="(Phosphotyrosine protein) phosphatases II"/>
    <property type="match status" value="1"/>
</dbReference>
<dbReference type="OrthoDB" id="426001at2759"/>
<feature type="compositionally biased region" description="Low complexity" evidence="5">
    <location>
        <begin position="633"/>
        <end position="642"/>
    </location>
</feature>
<evidence type="ECO:0000313" key="8">
    <source>
        <dbReference type="EMBL" id="CEI39042.1"/>
    </source>
</evidence>
<dbReference type="STRING" id="56646.A0A2L2TC01"/>
<feature type="region of interest" description="Disordered" evidence="5">
    <location>
        <begin position="757"/>
        <end position="796"/>
    </location>
</feature>
<dbReference type="InterPro" id="IPR020422">
    <property type="entry name" value="TYR_PHOSPHATASE_DUAL_dom"/>
</dbReference>
<comment type="similarity">
    <text evidence="1">Belongs to the protein-tyrosine phosphatase family. Non-receptor class dual specificity subfamily.</text>
</comment>
<dbReference type="AlphaFoldDB" id="A0A2L2TC01"/>
<dbReference type="GO" id="GO:0005634">
    <property type="term" value="C:nucleus"/>
    <property type="evidence" value="ECO:0007669"/>
    <property type="project" value="TreeGrafter"/>
</dbReference>
<dbReference type="InterPro" id="IPR029021">
    <property type="entry name" value="Prot-tyrosine_phosphatase-like"/>
</dbReference>
<dbReference type="GeneID" id="37263366"/>
<protein>
    <recommendedName>
        <fullName evidence="2">protein-tyrosine-phosphatase</fullName>
        <ecNumber evidence="2">3.1.3.48</ecNumber>
    </recommendedName>
</protein>
<dbReference type="RefSeq" id="XP_025581434.1">
    <property type="nucleotide sequence ID" value="XM_025726915.1"/>
</dbReference>
<proteinExistence type="inferred from homology"/>
<evidence type="ECO:0000259" key="7">
    <source>
        <dbReference type="PROSITE" id="PS50056"/>
    </source>
</evidence>
<feature type="region of interest" description="Disordered" evidence="5">
    <location>
        <begin position="48"/>
        <end position="117"/>
    </location>
</feature>
<evidence type="ECO:0000256" key="4">
    <source>
        <dbReference type="ARBA" id="ARBA00022912"/>
    </source>
</evidence>
<dbReference type="CDD" id="cd14521">
    <property type="entry name" value="DSP_fungal_SDP1-like"/>
    <property type="match status" value="1"/>
</dbReference>
<organism evidence="8 9">
    <name type="scientific">Fusarium venenatum</name>
    <dbReference type="NCBI Taxonomy" id="56646"/>
    <lineage>
        <taxon>Eukaryota</taxon>
        <taxon>Fungi</taxon>
        <taxon>Dikarya</taxon>
        <taxon>Ascomycota</taxon>
        <taxon>Pezizomycotina</taxon>
        <taxon>Sordariomycetes</taxon>
        <taxon>Hypocreomycetidae</taxon>
        <taxon>Hypocreales</taxon>
        <taxon>Nectriaceae</taxon>
        <taxon>Fusarium</taxon>
    </lineage>
</organism>
<evidence type="ECO:0000256" key="5">
    <source>
        <dbReference type="SAM" id="MobiDB-lite"/>
    </source>
</evidence>
<feature type="domain" description="Tyrosine-protein phosphatase" evidence="6">
    <location>
        <begin position="336"/>
        <end position="519"/>
    </location>
</feature>
<dbReference type="SMART" id="SM00195">
    <property type="entry name" value="DSPc"/>
    <property type="match status" value="1"/>
</dbReference>
<dbReference type="GO" id="GO:0033550">
    <property type="term" value="F:MAP kinase tyrosine phosphatase activity"/>
    <property type="evidence" value="ECO:0007669"/>
    <property type="project" value="TreeGrafter"/>
</dbReference>
<evidence type="ECO:0000259" key="6">
    <source>
        <dbReference type="PROSITE" id="PS50054"/>
    </source>
</evidence>
<dbReference type="PROSITE" id="PS50054">
    <property type="entry name" value="TYR_PHOSPHATASE_DUAL"/>
    <property type="match status" value="1"/>
</dbReference>
<feature type="compositionally biased region" description="Basic and acidic residues" evidence="5">
    <location>
        <begin position="602"/>
        <end position="612"/>
    </location>
</feature>
<feature type="compositionally biased region" description="Basic and acidic residues" evidence="5">
    <location>
        <begin position="315"/>
        <end position="329"/>
    </location>
</feature>
<dbReference type="PANTHER" id="PTHR10159:SF519">
    <property type="entry name" value="DUAL SPECIFICITY PROTEIN PHOSPHATASE MPK3"/>
    <property type="match status" value="1"/>
</dbReference>
<dbReference type="PROSITE" id="PS00383">
    <property type="entry name" value="TYR_PHOSPHATASE_1"/>
    <property type="match status" value="1"/>
</dbReference>
<feature type="region of interest" description="Disordered" evidence="5">
    <location>
        <begin position="143"/>
        <end position="168"/>
    </location>
</feature>
<feature type="region of interest" description="Disordered" evidence="5">
    <location>
        <begin position="212"/>
        <end position="233"/>
    </location>
</feature>
<dbReference type="KEGG" id="fvn:FVRRES_11733"/>
<feature type="compositionally biased region" description="Low complexity" evidence="5">
    <location>
        <begin position="84"/>
        <end position="113"/>
    </location>
</feature>